<dbReference type="AlphaFoldDB" id="A0A0B1SQ49"/>
<dbReference type="OrthoDB" id="7786253at2759"/>
<accession>A0A0B1SQ49</accession>
<name>A0A0B1SQ49_OESDE</name>
<keyword evidence="2" id="KW-1185">Reference proteome</keyword>
<organism evidence="1 2">
    <name type="scientific">Oesophagostomum dentatum</name>
    <name type="common">Nodular worm</name>
    <dbReference type="NCBI Taxonomy" id="61180"/>
    <lineage>
        <taxon>Eukaryota</taxon>
        <taxon>Metazoa</taxon>
        <taxon>Ecdysozoa</taxon>
        <taxon>Nematoda</taxon>
        <taxon>Chromadorea</taxon>
        <taxon>Rhabditida</taxon>
        <taxon>Rhabditina</taxon>
        <taxon>Rhabditomorpha</taxon>
        <taxon>Strongyloidea</taxon>
        <taxon>Strongylidae</taxon>
        <taxon>Oesophagostomum</taxon>
    </lineage>
</organism>
<dbReference type="Proteomes" id="UP000053660">
    <property type="component" value="Unassembled WGS sequence"/>
</dbReference>
<protein>
    <submittedName>
        <fullName evidence="1">Uncharacterized protein</fullName>
    </submittedName>
</protein>
<sequence length="42" mass="4319">MLTSQGAVGISLLKAIKAELDPANIFASANLIDIIGSPHSKL</sequence>
<evidence type="ECO:0000313" key="1">
    <source>
        <dbReference type="EMBL" id="KHJ85330.1"/>
    </source>
</evidence>
<dbReference type="Gene3D" id="1.10.45.10">
    <property type="entry name" value="Vanillyl-alcohol Oxidase, Chain A, domain 4"/>
    <property type="match status" value="1"/>
</dbReference>
<gene>
    <name evidence="1" type="ORF">OESDEN_14948</name>
</gene>
<reference evidence="1 2" key="1">
    <citation type="submission" date="2014-03" db="EMBL/GenBank/DDBJ databases">
        <title>Draft genome of the hookworm Oesophagostomum dentatum.</title>
        <authorList>
            <person name="Mitreva M."/>
        </authorList>
    </citation>
    <scope>NUCLEOTIDE SEQUENCE [LARGE SCALE GENOMIC DNA]</scope>
    <source>
        <strain evidence="1 2">OD-Hann</strain>
    </source>
</reference>
<proteinExistence type="predicted"/>
<dbReference type="EMBL" id="KN564331">
    <property type="protein sequence ID" value="KHJ85330.1"/>
    <property type="molecule type" value="Genomic_DNA"/>
</dbReference>
<dbReference type="InterPro" id="IPR016171">
    <property type="entry name" value="Vanillyl_alc_oxidase_C-sub2"/>
</dbReference>
<evidence type="ECO:0000313" key="2">
    <source>
        <dbReference type="Proteomes" id="UP000053660"/>
    </source>
</evidence>